<dbReference type="RefSeq" id="WP_152965588.1">
    <property type="nucleotide sequence ID" value="NZ_LGKO01000005.1"/>
</dbReference>
<dbReference type="PROSITE" id="PS00542">
    <property type="entry name" value="COMPLEX1_30K"/>
    <property type="match status" value="1"/>
</dbReference>
<evidence type="ECO:0000256" key="5">
    <source>
        <dbReference type="RuleBase" id="RU003582"/>
    </source>
</evidence>
<dbReference type="GO" id="GO:0008137">
    <property type="term" value="F:NADH dehydrogenase (ubiquinone) activity"/>
    <property type="evidence" value="ECO:0007669"/>
    <property type="project" value="InterPro"/>
</dbReference>
<dbReference type="NCBIfam" id="TIGR01961">
    <property type="entry name" value="NuoC_fam"/>
    <property type="match status" value="1"/>
</dbReference>
<dbReference type="SUPFAM" id="SSF143243">
    <property type="entry name" value="Nqo5-like"/>
    <property type="match status" value="1"/>
</dbReference>
<sequence>MANTNTEVLEEAVRVIKERFGASEHRFRDEVTLIIPPENIIEAAQTLKETFGFNVLIDETAVDYWPQQTPRFHVVYHLYSMPHNLILRLRVPLNGNAPHLETMERVFPNANWKEREIWDMFGIVFDGHSDLRRILMPADWQGHPLRKDYPLGYEEVQFSFNAEEIDRRKPYAKS</sequence>
<keyword evidence="8" id="KW-1185">Reference proteome</keyword>
<dbReference type="EC" id="7.1.1.-" evidence="3"/>
<evidence type="ECO:0000313" key="7">
    <source>
        <dbReference type="EMBL" id="KPL82409.1"/>
    </source>
</evidence>
<evidence type="ECO:0000256" key="4">
    <source>
        <dbReference type="RuleBase" id="RU003456"/>
    </source>
</evidence>
<protein>
    <recommendedName>
        <fullName evidence="3">NADH-quinone oxidoreductase subunit C</fullName>
        <ecNumber evidence="3">7.1.1.-</ecNumber>
    </recommendedName>
    <alternativeName>
        <fullName evidence="3">NADH dehydrogenase I subunit C</fullName>
    </alternativeName>
    <alternativeName>
        <fullName evidence="3">NDH-1 subunit C</fullName>
    </alternativeName>
</protein>
<dbReference type="GO" id="GO:0048038">
    <property type="term" value="F:quinone binding"/>
    <property type="evidence" value="ECO:0007669"/>
    <property type="project" value="UniProtKB-KW"/>
</dbReference>
<comment type="subunit">
    <text evidence="3">NDH-1 is composed of 14 different subunits. Subunits NuoB, C, D, E, F, and G constitute the peripheral sector of the complex.</text>
</comment>
<gene>
    <name evidence="3" type="primary">nuoC</name>
    <name evidence="7" type="ORF">SE15_09595</name>
</gene>
<comment type="subcellular location">
    <subcellularLocation>
        <location evidence="3">Cell membrane</location>
        <topology evidence="3">Peripheral membrane protein</topology>
        <orientation evidence="3">Cytoplasmic side</orientation>
    </subcellularLocation>
</comment>
<dbReference type="EMBL" id="LGKO01000005">
    <property type="protein sequence ID" value="KPL82409.1"/>
    <property type="molecule type" value="Genomic_DNA"/>
</dbReference>
<evidence type="ECO:0000313" key="8">
    <source>
        <dbReference type="Proteomes" id="UP000050544"/>
    </source>
</evidence>
<comment type="caution">
    <text evidence="7">The sequence shown here is derived from an EMBL/GenBank/DDBJ whole genome shotgun (WGS) entry which is preliminary data.</text>
</comment>
<dbReference type="PATRIC" id="fig|869279.4.peg.1529"/>
<keyword evidence="2 3" id="KW-0813">Transport</keyword>
<dbReference type="PANTHER" id="PTHR10884">
    <property type="entry name" value="NADH DEHYDROGENASE UBIQUINONE IRON-SULFUR PROTEIN 3"/>
    <property type="match status" value="1"/>
</dbReference>
<dbReference type="InterPro" id="IPR010218">
    <property type="entry name" value="NADH_DH_suC"/>
</dbReference>
<evidence type="ECO:0000259" key="6">
    <source>
        <dbReference type="Pfam" id="PF00329"/>
    </source>
</evidence>
<dbReference type="PANTHER" id="PTHR10884:SF14">
    <property type="entry name" value="NADH DEHYDROGENASE [UBIQUINONE] IRON-SULFUR PROTEIN 3, MITOCHONDRIAL"/>
    <property type="match status" value="1"/>
</dbReference>
<comment type="similarity">
    <text evidence="1 3 4">Belongs to the complex I 30 kDa subunit family.</text>
</comment>
<keyword evidence="3" id="KW-0830">Ubiquinone</keyword>
<proteinExistence type="inferred from homology"/>
<dbReference type="Pfam" id="PF00329">
    <property type="entry name" value="Complex1_30kDa"/>
    <property type="match status" value="1"/>
</dbReference>
<accession>A0A0P6XGL3</accession>
<dbReference type="AlphaFoldDB" id="A0A0P6XGL3"/>
<organism evidence="7 8">
    <name type="scientific">Thermanaerothrix daxensis</name>
    <dbReference type="NCBI Taxonomy" id="869279"/>
    <lineage>
        <taxon>Bacteria</taxon>
        <taxon>Bacillati</taxon>
        <taxon>Chloroflexota</taxon>
        <taxon>Anaerolineae</taxon>
        <taxon>Anaerolineales</taxon>
        <taxon>Anaerolineaceae</taxon>
        <taxon>Thermanaerothrix</taxon>
    </lineage>
</organism>
<dbReference type="InterPro" id="IPR037232">
    <property type="entry name" value="NADH_quin_OxRdtase_su_C/D-like"/>
</dbReference>
<dbReference type="STRING" id="869279.SE15_09595"/>
<reference evidence="7 8" key="1">
    <citation type="submission" date="2015-07" db="EMBL/GenBank/DDBJ databases">
        <title>Whole genome sequence of Thermanaerothrix daxensis DSM 23592.</title>
        <authorList>
            <person name="Hemp J."/>
            <person name="Ward L.M."/>
            <person name="Pace L.A."/>
            <person name="Fischer W.W."/>
        </authorList>
    </citation>
    <scope>NUCLEOTIDE SEQUENCE [LARGE SCALE GENOMIC DNA]</scope>
    <source>
        <strain evidence="7 8">GNS-1</strain>
    </source>
</reference>
<comment type="function">
    <text evidence="3">NDH-1 shuttles electrons from NADH, via FMN and iron-sulfur (Fe-S) centers, to quinones in the respiratory chain. The immediate electron acceptor for the enzyme in this species is believed to be ubiquinone. Couples the redox reaction to proton translocation (for every two electrons transferred, four hydrogen ions are translocated across the cytoplasmic membrane), and thus conserves the redox energy in a proton gradient.</text>
</comment>
<evidence type="ECO:0000256" key="1">
    <source>
        <dbReference type="ARBA" id="ARBA00007569"/>
    </source>
</evidence>
<keyword evidence="3" id="KW-0472">Membrane</keyword>
<dbReference type="InterPro" id="IPR001268">
    <property type="entry name" value="NADH_UbQ_OxRdtase_30kDa_su"/>
</dbReference>
<dbReference type="Proteomes" id="UP000050544">
    <property type="component" value="Unassembled WGS sequence"/>
</dbReference>
<evidence type="ECO:0000256" key="3">
    <source>
        <dbReference type="HAMAP-Rule" id="MF_01357"/>
    </source>
</evidence>
<name>A0A0P6XGL3_9CHLR</name>
<dbReference type="OrthoDB" id="9803286at2"/>
<dbReference type="GO" id="GO:0050136">
    <property type="term" value="F:NADH dehydrogenase (quinone) (non-electrogenic) activity"/>
    <property type="evidence" value="ECO:0007669"/>
    <property type="project" value="UniProtKB-UniRule"/>
</dbReference>
<dbReference type="InterPro" id="IPR020396">
    <property type="entry name" value="NADH_UbQ_OxRdtase_CS"/>
</dbReference>
<feature type="domain" description="NADH:ubiquinone oxidoreductase 30kDa subunit" evidence="6">
    <location>
        <begin position="34"/>
        <end position="153"/>
    </location>
</feature>
<keyword evidence="3" id="KW-1003">Cell membrane</keyword>
<comment type="catalytic activity">
    <reaction evidence="3 5">
        <text>a quinone + NADH + 5 H(+)(in) = a quinol + NAD(+) + 4 H(+)(out)</text>
        <dbReference type="Rhea" id="RHEA:57888"/>
        <dbReference type="ChEBI" id="CHEBI:15378"/>
        <dbReference type="ChEBI" id="CHEBI:24646"/>
        <dbReference type="ChEBI" id="CHEBI:57540"/>
        <dbReference type="ChEBI" id="CHEBI:57945"/>
        <dbReference type="ChEBI" id="CHEBI:132124"/>
    </reaction>
</comment>
<keyword evidence="3 4" id="KW-1278">Translocase</keyword>
<keyword evidence="3 5" id="KW-0874">Quinone</keyword>
<evidence type="ECO:0000256" key="2">
    <source>
        <dbReference type="ARBA" id="ARBA00022448"/>
    </source>
</evidence>
<keyword evidence="3 4" id="KW-0520">NAD</keyword>
<dbReference type="GO" id="GO:0005886">
    <property type="term" value="C:plasma membrane"/>
    <property type="evidence" value="ECO:0007669"/>
    <property type="project" value="UniProtKB-SubCell"/>
</dbReference>
<dbReference type="HAMAP" id="MF_01357">
    <property type="entry name" value="NDH1_NuoC"/>
    <property type="match status" value="1"/>
</dbReference>
<dbReference type="Gene3D" id="3.30.460.80">
    <property type="entry name" value="NADH:ubiquinone oxidoreductase, 30kDa subunit"/>
    <property type="match status" value="1"/>
</dbReference>